<evidence type="ECO:0000256" key="3">
    <source>
        <dbReference type="SAM" id="MobiDB-lite"/>
    </source>
</evidence>
<feature type="compositionally biased region" description="Polar residues" evidence="3">
    <location>
        <begin position="833"/>
        <end position="869"/>
    </location>
</feature>
<dbReference type="OrthoDB" id="774557at2759"/>
<dbReference type="InterPro" id="IPR041363">
    <property type="entry name" value="LID"/>
</dbReference>
<feature type="region of interest" description="Disordered" evidence="3">
    <location>
        <begin position="506"/>
        <end position="576"/>
    </location>
</feature>
<feature type="compositionally biased region" description="Polar residues" evidence="3">
    <location>
        <begin position="751"/>
        <end position="764"/>
    </location>
</feature>
<evidence type="ECO:0000313" key="6">
    <source>
        <dbReference type="Proteomes" id="UP000663879"/>
    </source>
</evidence>
<evidence type="ECO:0000259" key="4">
    <source>
        <dbReference type="PROSITE" id="PS51957"/>
    </source>
</evidence>
<evidence type="ECO:0000313" key="5">
    <source>
        <dbReference type="EMBL" id="CAF0711489.1"/>
    </source>
</evidence>
<name>A0A813M624_9BILA</name>
<dbReference type="InterPro" id="IPR029005">
    <property type="entry name" value="LIM-bd/SEUSS"/>
</dbReference>
<protein>
    <recommendedName>
        <fullName evidence="4">LIM interaction domain-containing protein</fullName>
    </recommendedName>
</protein>
<feature type="compositionally biased region" description="Polar residues" evidence="3">
    <location>
        <begin position="94"/>
        <end position="111"/>
    </location>
</feature>
<evidence type="ECO:0000256" key="2">
    <source>
        <dbReference type="PROSITE-ProRule" id="PRU01302"/>
    </source>
</evidence>
<sequence length="875" mass="97710">MGEDIIRVYMGVIVIRVYPTVKVTFFRKKKNKGDPAQGPAQTPVNQIPNMIEQQNLMPPQSPLVHQASFNQTQNNWAMNQHQQQQYHQFNQSQRMSHNQNNPISNPSTSHLQMPPPNMMQQQVIQPPSQSPQLGQMSPSVNPGLMSRNQQILPQGINSNFPQQGFLNQQQQQQFPMPNQIHSQPNPNQFSHHSNMMPQPPPPQMPTTQVINLPLPLQPEYKIYEMNKRLSNRPDQLLLPVNHPHYDPNISYLWYDSFVNEFFDENAKLTIKNVTDENGNIKHYTLSRSMIPRFFRSFSDGSCTELNFQILRGHIINVQTISNNGSHHQIIFYESDPCILNCKLGKPMYAKVCTEGKLLLECILEPSSQQQQASGSIIFDSIKIKHFTFMINRHQELVPRSTICMLQDPNQLEQLSTNITRMGLTQQTLKYLKICSVLEPMQELMLKHRLTGLTPRDCLRNSAAQRSSLRNIHPSQQHQMPTTPTNPPINSPFQRSSSIVQNEEILNKPADTKAVVNPSDNSKTPSKRRKRKSSPTNSSPNEIKKEPGSATKSKKGSAAPVPIPQNQSPSPVFNYNQTTSGYGTPIGQMGDVMVVGEPSLMGGDFGEQDERLITRLENNQFDSMNINFMNQQVPNHIRPNQFMQHSPIGLRPNTFHTHSQNSHLQNQQMVDDIKQPMSMVAPSPLGNIHPPSRPPSSLPPSLQPPPRPQSTSHFLNSNTSLVDQQHSRSLTPSPSTSNLLAGLAPKTPTPNPSQSNSLTPTQNNQMIDLNLNGNLIASSNISSATSSKSPSLNNNNNNTLPNGIISQQSQQQQPPSTSTSSSAIASSSATLSPNSIFNSTNNGLSNNSVMSPGSSNKQMQLNADQSQQKSIFLPNF</sequence>
<organism evidence="5 6">
    <name type="scientific">Brachionus calyciflorus</name>
    <dbReference type="NCBI Taxonomy" id="104777"/>
    <lineage>
        <taxon>Eukaryota</taxon>
        <taxon>Metazoa</taxon>
        <taxon>Spiralia</taxon>
        <taxon>Gnathifera</taxon>
        <taxon>Rotifera</taxon>
        <taxon>Eurotatoria</taxon>
        <taxon>Monogononta</taxon>
        <taxon>Pseudotrocha</taxon>
        <taxon>Ploima</taxon>
        <taxon>Brachionidae</taxon>
        <taxon>Brachionus</taxon>
    </lineage>
</organism>
<dbReference type="EMBL" id="CAJNOC010000065">
    <property type="protein sequence ID" value="CAF0711489.1"/>
    <property type="molecule type" value="Genomic_DNA"/>
</dbReference>
<proteinExistence type="inferred from homology"/>
<feature type="region of interest" description="Disordered" evidence="3">
    <location>
        <begin position="462"/>
        <end position="493"/>
    </location>
</feature>
<dbReference type="PROSITE" id="PS51957">
    <property type="entry name" value="LID"/>
    <property type="match status" value="1"/>
</dbReference>
<feature type="domain" description="LIM interaction" evidence="4">
    <location>
        <begin position="590"/>
        <end position="629"/>
    </location>
</feature>
<feature type="region of interest" description="Disordered" evidence="3">
    <location>
        <begin position="677"/>
        <end position="764"/>
    </location>
</feature>
<feature type="compositionally biased region" description="Low complexity" evidence="3">
    <location>
        <begin position="726"/>
        <end position="739"/>
    </location>
</feature>
<evidence type="ECO:0000256" key="1">
    <source>
        <dbReference type="ARBA" id="ARBA00006928"/>
    </source>
</evidence>
<feature type="compositionally biased region" description="Polar residues" evidence="3">
    <location>
        <begin position="462"/>
        <end position="479"/>
    </location>
</feature>
<feature type="compositionally biased region" description="Polar residues" evidence="3">
    <location>
        <begin position="563"/>
        <end position="576"/>
    </location>
</feature>
<accession>A0A813M624</accession>
<comment type="caution">
    <text evidence="5">The sequence shown here is derived from an EMBL/GenBank/DDBJ whole genome shotgun (WGS) entry which is preliminary data.</text>
</comment>
<feature type="compositionally biased region" description="Pro residues" evidence="3">
    <location>
        <begin position="690"/>
        <end position="707"/>
    </location>
</feature>
<keyword evidence="6" id="KW-1185">Reference proteome</keyword>
<feature type="compositionally biased region" description="Low complexity" evidence="3">
    <location>
        <begin position="79"/>
        <end position="93"/>
    </location>
</feature>
<feature type="region of interest" description="Disordered" evidence="3">
    <location>
        <begin position="780"/>
        <end position="875"/>
    </location>
</feature>
<dbReference type="Proteomes" id="UP000663879">
    <property type="component" value="Unassembled WGS sequence"/>
</dbReference>
<dbReference type="GO" id="GO:0030274">
    <property type="term" value="F:LIM domain binding"/>
    <property type="evidence" value="ECO:0007669"/>
    <property type="project" value="UniProtKB-UniRule"/>
</dbReference>
<dbReference type="Pfam" id="PF01803">
    <property type="entry name" value="LIM_bind"/>
    <property type="match status" value="1"/>
</dbReference>
<dbReference type="PANTHER" id="PTHR10378">
    <property type="entry name" value="LIM DOMAIN-BINDING PROTEIN"/>
    <property type="match status" value="1"/>
</dbReference>
<dbReference type="Pfam" id="PF17916">
    <property type="entry name" value="LID"/>
    <property type="match status" value="1"/>
</dbReference>
<comment type="similarity">
    <text evidence="1 2">Belongs to the LDB family.</text>
</comment>
<feature type="region of interest" description="Disordered" evidence="3">
    <location>
        <begin position="79"/>
        <end position="112"/>
    </location>
</feature>
<dbReference type="AlphaFoldDB" id="A0A813M624"/>
<gene>
    <name evidence="5" type="ORF">OXX778_LOCUS1109</name>
</gene>
<feature type="compositionally biased region" description="Polar residues" evidence="3">
    <location>
        <begin position="710"/>
        <end position="723"/>
    </location>
</feature>
<reference evidence="5" key="1">
    <citation type="submission" date="2021-02" db="EMBL/GenBank/DDBJ databases">
        <authorList>
            <person name="Nowell W R."/>
        </authorList>
    </citation>
    <scope>NUCLEOTIDE SEQUENCE</scope>
    <source>
        <strain evidence="5">Ploen Becks lab</strain>
    </source>
</reference>
<feature type="compositionally biased region" description="Low complexity" evidence="3">
    <location>
        <begin position="780"/>
        <end position="832"/>
    </location>
</feature>